<evidence type="ECO:0000313" key="13">
    <source>
        <dbReference type="WBParaSite" id="PSAMB.scaffold1037size36831.g10608.t1"/>
    </source>
</evidence>
<dbReference type="PANTHER" id="PTHR13589">
    <property type="entry name" value="CREB-REGULATED TRANSCRIPTION COACTIVATOR"/>
    <property type="match status" value="1"/>
</dbReference>
<dbReference type="GO" id="GO:0005634">
    <property type="term" value="C:nucleus"/>
    <property type="evidence" value="ECO:0007669"/>
    <property type="project" value="UniProtKB-SubCell"/>
</dbReference>
<evidence type="ECO:0000256" key="2">
    <source>
        <dbReference type="ARBA" id="ARBA00004496"/>
    </source>
</evidence>
<evidence type="ECO:0000256" key="1">
    <source>
        <dbReference type="ARBA" id="ARBA00004123"/>
    </source>
</evidence>
<evidence type="ECO:0000313" key="12">
    <source>
        <dbReference type="Proteomes" id="UP000887566"/>
    </source>
</evidence>
<accession>A0A914UIA9</accession>
<keyword evidence="6" id="KW-0805">Transcription regulation</keyword>
<keyword evidence="4" id="KW-0963">Cytoplasm</keyword>
<dbReference type="GO" id="GO:0045944">
    <property type="term" value="P:positive regulation of transcription by RNA polymerase II"/>
    <property type="evidence" value="ECO:0007669"/>
    <property type="project" value="TreeGrafter"/>
</dbReference>
<evidence type="ECO:0000259" key="11">
    <source>
        <dbReference type="Pfam" id="PF12884"/>
    </source>
</evidence>
<comment type="subcellular location">
    <subcellularLocation>
        <location evidence="2">Cytoplasm</location>
    </subcellularLocation>
    <subcellularLocation>
        <location evidence="1">Nucleus</location>
    </subcellularLocation>
</comment>
<proteinExistence type="inferred from homology"/>
<feature type="region of interest" description="Disordered" evidence="10">
    <location>
        <begin position="421"/>
        <end position="452"/>
    </location>
</feature>
<dbReference type="InterPro" id="IPR024786">
    <property type="entry name" value="TORC"/>
</dbReference>
<name>A0A914UIA9_9BILA</name>
<feature type="compositionally biased region" description="Low complexity" evidence="10">
    <location>
        <begin position="421"/>
        <end position="432"/>
    </location>
</feature>
<evidence type="ECO:0000256" key="3">
    <source>
        <dbReference type="ARBA" id="ARBA00007167"/>
    </source>
</evidence>
<sequence>MSQGTPRKFSEKIAIMERKQTEDAEAFKSVMQEVRPLTTPISQHPSTSQGGLAIPPWGRPGGSLPNVHEMVHQPGHHAGVMQGMAPGQNDPSMMGWGPLGVSPWMDPGMMDPNHDGRVMHSTRGRSPGAHPHQHFHPYRAAGSPTQMSPGVAYPHRHTSQERIPMDYHLHYPGVMPGQAANLLQPPDAQWRKVRSDPAIHMNAYRQPSISSQGSAGSSPHSPNDYTPPQNVSPPATSAQFQGDLSQGSSFYMDPSKSAQNHVDMKPNSCDPGVHGYNSPIASPGQDPISSSPGGSLPNLPSPLRSLQTNFGYPPPYVEAVNHQVHHTGGHVTVHQRHSIQLPPGGTGYPSGQVSGYNLAATPPYAAESQSAPTSPADVSNVASPGSTYEIQNQMQNIQLQNESNMMSQQQQQWYQQNQQQQQQFYQQHQPLQRYNSSTSPDVMSAPSPNGSGGQIPNIVFTGADGSISGHHQNQMGDNLADCFGDLQASHSLSFAGYEMFNCERSGFATRSAIATAAEPGRQSGGSSVGAGVASGSRLIAPGPTLQNSYYHISRLQSRQARRSVALMACASGIPRATSHPHLSSLLPQFSSLSRDDNCFV</sequence>
<evidence type="ECO:0000256" key="6">
    <source>
        <dbReference type="ARBA" id="ARBA00023015"/>
    </source>
</evidence>
<dbReference type="AlphaFoldDB" id="A0A914UIA9"/>
<dbReference type="GO" id="GO:0005737">
    <property type="term" value="C:cytoplasm"/>
    <property type="evidence" value="ECO:0007669"/>
    <property type="project" value="UniProtKB-SubCell"/>
</dbReference>
<dbReference type="WBParaSite" id="PSAMB.scaffold1037size36831.g10608.t1">
    <property type="protein sequence ID" value="PSAMB.scaffold1037size36831.g10608.t1"/>
    <property type="gene ID" value="PSAMB.scaffold1037size36831.g10608"/>
</dbReference>
<dbReference type="PANTHER" id="PTHR13589:SF15">
    <property type="entry name" value="CREB-REGULATED TRANSCRIPTION COACTIVATOR, ISOFORM B"/>
    <property type="match status" value="1"/>
</dbReference>
<keyword evidence="5" id="KW-0597">Phosphoprotein</keyword>
<feature type="domain" description="Transducer of regulated CREB activity N-terminal" evidence="11">
    <location>
        <begin position="5"/>
        <end position="65"/>
    </location>
</feature>
<keyword evidence="12" id="KW-1185">Reference proteome</keyword>
<keyword evidence="8" id="KW-0804">Transcription</keyword>
<evidence type="ECO:0000256" key="9">
    <source>
        <dbReference type="ARBA" id="ARBA00023242"/>
    </source>
</evidence>
<evidence type="ECO:0000256" key="4">
    <source>
        <dbReference type="ARBA" id="ARBA00022490"/>
    </source>
</evidence>
<feature type="compositionally biased region" description="Polar residues" evidence="10">
    <location>
        <begin position="433"/>
        <end position="449"/>
    </location>
</feature>
<protein>
    <submittedName>
        <fullName evidence="13">Transducer of regulated CREB activity N-terminal domain-containing protein</fullName>
    </submittedName>
</protein>
<dbReference type="Proteomes" id="UP000887566">
    <property type="component" value="Unplaced"/>
</dbReference>
<feature type="compositionally biased region" description="Low complexity" evidence="10">
    <location>
        <begin position="289"/>
        <end position="306"/>
    </location>
</feature>
<feature type="compositionally biased region" description="Polar residues" evidence="10">
    <location>
        <begin position="223"/>
        <end position="249"/>
    </location>
</feature>
<evidence type="ECO:0000256" key="10">
    <source>
        <dbReference type="SAM" id="MobiDB-lite"/>
    </source>
</evidence>
<dbReference type="InterPro" id="IPR024783">
    <property type="entry name" value="TORC_N"/>
</dbReference>
<evidence type="ECO:0000256" key="8">
    <source>
        <dbReference type="ARBA" id="ARBA00023163"/>
    </source>
</evidence>
<evidence type="ECO:0000256" key="7">
    <source>
        <dbReference type="ARBA" id="ARBA00023159"/>
    </source>
</evidence>
<feature type="compositionally biased region" description="Low complexity" evidence="10">
    <location>
        <begin position="208"/>
        <end position="222"/>
    </location>
</feature>
<feature type="region of interest" description="Disordered" evidence="10">
    <location>
        <begin position="208"/>
        <end position="307"/>
    </location>
</feature>
<keyword evidence="7" id="KW-0010">Activator</keyword>
<dbReference type="GO" id="GO:0051289">
    <property type="term" value="P:protein homotetramerization"/>
    <property type="evidence" value="ECO:0007669"/>
    <property type="project" value="InterPro"/>
</dbReference>
<reference evidence="13" key="1">
    <citation type="submission" date="2022-11" db="UniProtKB">
        <authorList>
            <consortium name="WormBaseParasite"/>
        </authorList>
    </citation>
    <scope>IDENTIFICATION</scope>
</reference>
<keyword evidence="9" id="KW-0539">Nucleus</keyword>
<evidence type="ECO:0000256" key="5">
    <source>
        <dbReference type="ARBA" id="ARBA00022553"/>
    </source>
</evidence>
<dbReference type="Pfam" id="PF12884">
    <property type="entry name" value="TORC_N"/>
    <property type="match status" value="1"/>
</dbReference>
<comment type="similarity">
    <text evidence="3">Belongs to the TORC family.</text>
</comment>
<dbReference type="GO" id="GO:0008140">
    <property type="term" value="F:cAMP response element binding protein binding"/>
    <property type="evidence" value="ECO:0007669"/>
    <property type="project" value="InterPro"/>
</dbReference>
<organism evidence="12 13">
    <name type="scientific">Plectus sambesii</name>
    <dbReference type="NCBI Taxonomy" id="2011161"/>
    <lineage>
        <taxon>Eukaryota</taxon>
        <taxon>Metazoa</taxon>
        <taxon>Ecdysozoa</taxon>
        <taxon>Nematoda</taxon>
        <taxon>Chromadorea</taxon>
        <taxon>Plectida</taxon>
        <taxon>Plectina</taxon>
        <taxon>Plectoidea</taxon>
        <taxon>Plectidae</taxon>
        <taxon>Plectus</taxon>
    </lineage>
</organism>